<sequence>MVDWTGLQNELRIWQVEGLSLPLWWRDDDAVSMTAALDRMTARATQLNMPVHIAVIPKHADQTLVDAVADTQKLVPLVHGWAHENHATAERKKSEFGEPRQGQLEEIGAALGQMRNLFSTALAEVFVPPWNRIDPALVPQLSALGYRALSTFTPRATRTPSDGLVQINTHIDPIDWRGGGGLRSPEDQLSNLTEHLRDRREGRADAAEPLGMLTHHLVQDDATWAFTHECLLRLLDAGATPLNLRDVIQDLP</sequence>
<accession>A0AAE2W006</accession>
<protein>
    <submittedName>
        <fullName evidence="1">Polysaccharide deacetylase family protein</fullName>
    </submittedName>
</protein>
<dbReference type="GO" id="GO:0005975">
    <property type="term" value="P:carbohydrate metabolic process"/>
    <property type="evidence" value="ECO:0007669"/>
    <property type="project" value="InterPro"/>
</dbReference>
<dbReference type="AlphaFoldDB" id="A0AAE2W006"/>
<dbReference type="InterPro" id="IPR049591">
    <property type="entry name" value="CE4_u4-like"/>
</dbReference>
<organism evidence="1 2">
    <name type="scientific">Sulfitobacter geojensis</name>
    <dbReference type="NCBI Taxonomy" id="1342299"/>
    <lineage>
        <taxon>Bacteria</taxon>
        <taxon>Pseudomonadati</taxon>
        <taxon>Pseudomonadota</taxon>
        <taxon>Alphaproteobacteria</taxon>
        <taxon>Rhodobacterales</taxon>
        <taxon>Roseobacteraceae</taxon>
        <taxon>Sulfitobacter</taxon>
    </lineage>
</organism>
<reference evidence="1 2" key="1">
    <citation type="submission" date="2021-01" db="EMBL/GenBank/DDBJ databases">
        <title>Diatom-associated Roseobacters Show Island Model of Population Structure.</title>
        <authorList>
            <person name="Qu L."/>
            <person name="Feng X."/>
            <person name="Chen Y."/>
            <person name="Li L."/>
            <person name="Wang X."/>
            <person name="Hu Z."/>
            <person name="Wang H."/>
            <person name="Luo H."/>
        </authorList>
    </citation>
    <scope>NUCLEOTIDE SEQUENCE [LARGE SCALE GENOMIC DNA]</scope>
    <source>
        <strain evidence="1 2">TR60-84</strain>
    </source>
</reference>
<dbReference type="RefSeq" id="WP_203242919.1">
    <property type="nucleotide sequence ID" value="NZ_JAFBRH010000004.1"/>
</dbReference>
<comment type="caution">
    <text evidence="1">The sequence shown here is derived from an EMBL/GenBank/DDBJ whole genome shotgun (WGS) entry which is preliminary data.</text>
</comment>
<dbReference type="Gene3D" id="3.20.20.370">
    <property type="entry name" value="Glycoside hydrolase/deacetylase"/>
    <property type="match status" value="1"/>
</dbReference>
<name>A0AAE2W006_9RHOB</name>
<dbReference type="EMBL" id="JAFBRM010000004">
    <property type="protein sequence ID" value="MBM1715009.1"/>
    <property type="molecule type" value="Genomic_DNA"/>
</dbReference>
<proteinExistence type="predicted"/>
<dbReference type="CDD" id="cd10928">
    <property type="entry name" value="CE4_u4"/>
    <property type="match status" value="1"/>
</dbReference>
<keyword evidence="2" id="KW-1185">Reference proteome</keyword>
<dbReference type="Proteomes" id="UP000732193">
    <property type="component" value="Unassembled WGS sequence"/>
</dbReference>
<gene>
    <name evidence="1" type="ORF">JQV55_15675</name>
</gene>
<dbReference type="InterPro" id="IPR011330">
    <property type="entry name" value="Glyco_hydro/deAcase_b/a-brl"/>
</dbReference>
<evidence type="ECO:0000313" key="2">
    <source>
        <dbReference type="Proteomes" id="UP000732193"/>
    </source>
</evidence>
<dbReference type="SUPFAM" id="SSF88713">
    <property type="entry name" value="Glycoside hydrolase/deacetylase"/>
    <property type="match status" value="1"/>
</dbReference>
<evidence type="ECO:0000313" key="1">
    <source>
        <dbReference type="EMBL" id="MBM1715009.1"/>
    </source>
</evidence>